<dbReference type="EMBL" id="JBHLTM010000083">
    <property type="protein sequence ID" value="MFC0687172.1"/>
    <property type="molecule type" value="Genomic_DNA"/>
</dbReference>
<evidence type="ECO:0000313" key="1">
    <source>
        <dbReference type="EMBL" id="MFC0687172.1"/>
    </source>
</evidence>
<reference evidence="1 2" key="1">
    <citation type="submission" date="2024-09" db="EMBL/GenBank/DDBJ databases">
        <authorList>
            <person name="Sun Q."/>
            <person name="Mori K."/>
        </authorList>
    </citation>
    <scope>NUCLEOTIDE SEQUENCE [LARGE SCALE GENOMIC DNA]</scope>
    <source>
        <strain evidence="1 2">CICC 11035S</strain>
    </source>
</reference>
<organism evidence="1 2">
    <name type="scientific">Novosphingobium clariflavum</name>
    <dbReference type="NCBI Taxonomy" id="2029884"/>
    <lineage>
        <taxon>Bacteria</taxon>
        <taxon>Pseudomonadati</taxon>
        <taxon>Pseudomonadota</taxon>
        <taxon>Alphaproteobacteria</taxon>
        <taxon>Sphingomonadales</taxon>
        <taxon>Sphingomonadaceae</taxon>
        <taxon>Novosphingobium</taxon>
    </lineage>
</organism>
<keyword evidence="2" id="KW-1185">Reference proteome</keyword>
<name>A0ABV6SD23_9SPHN</name>
<gene>
    <name evidence="1" type="ORF">ACFFF8_21530</name>
</gene>
<comment type="caution">
    <text evidence="1">The sequence shown here is derived from an EMBL/GenBank/DDBJ whole genome shotgun (WGS) entry which is preliminary data.</text>
</comment>
<evidence type="ECO:0000313" key="2">
    <source>
        <dbReference type="Proteomes" id="UP001589858"/>
    </source>
</evidence>
<protein>
    <submittedName>
        <fullName evidence="1">Uncharacterized protein</fullName>
    </submittedName>
</protein>
<sequence length="57" mass="6528">MDDAFAERCGDGHDDRLCPICRGEMSEDFIEMIEQAGAAEPSRRMSGEEFVEWLHNH</sequence>
<accession>A0ABV6SD23</accession>
<dbReference type="RefSeq" id="WP_267221503.1">
    <property type="nucleotide sequence ID" value="NZ_JAPCWC010000011.1"/>
</dbReference>
<dbReference type="Proteomes" id="UP001589858">
    <property type="component" value="Unassembled WGS sequence"/>
</dbReference>
<proteinExistence type="predicted"/>